<dbReference type="Proteomes" id="UP000321954">
    <property type="component" value="Chromosome"/>
</dbReference>
<feature type="chain" id="PRO_5022693459" evidence="1">
    <location>
        <begin position="21"/>
        <end position="158"/>
    </location>
</feature>
<feature type="domain" description="DUF4168" evidence="2">
    <location>
        <begin position="15"/>
        <end position="86"/>
    </location>
</feature>
<sequence length="158" mass="17733">MFKSKKIAGLMLTVSMFASAAVFAQTPQLPQQQQQQVEVSDAELEKFATAFQHVRVISMEAQQEMAGVVTDEGMEIQRFNEIHQATMDPDVKVTATEAEKKQHQKIITNLETIQAGVQEKLEKVIGEQGITPARYEQIAMGLQNDPALQERLKKTFDK</sequence>
<dbReference type="OrthoDB" id="1467687at2"/>
<evidence type="ECO:0000313" key="3">
    <source>
        <dbReference type="EMBL" id="QED38782.1"/>
    </source>
</evidence>
<evidence type="ECO:0000259" key="2">
    <source>
        <dbReference type="Pfam" id="PF13767"/>
    </source>
</evidence>
<evidence type="ECO:0000256" key="1">
    <source>
        <dbReference type="SAM" id="SignalP"/>
    </source>
</evidence>
<dbReference type="RefSeq" id="WP_146836636.1">
    <property type="nucleotide sequence ID" value="NZ_CP042476.1"/>
</dbReference>
<dbReference type="AlphaFoldDB" id="A0A5B8YLI3"/>
<feature type="signal peptide" evidence="1">
    <location>
        <begin position="1"/>
        <end position="20"/>
    </location>
</feature>
<organism evidence="3 4">
    <name type="scientific">Antarcticibacterium arcticum</name>
    <dbReference type="NCBI Taxonomy" id="2585771"/>
    <lineage>
        <taxon>Bacteria</taxon>
        <taxon>Pseudomonadati</taxon>
        <taxon>Bacteroidota</taxon>
        <taxon>Flavobacteriia</taxon>
        <taxon>Flavobacteriales</taxon>
        <taxon>Flavobacteriaceae</taxon>
        <taxon>Antarcticibacterium</taxon>
    </lineage>
</organism>
<dbReference type="Pfam" id="PF13767">
    <property type="entry name" value="DUF4168"/>
    <property type="match status" value="2"/>
</dbReference>
<gene>
    <name evidence="3" type="ORF">FK178_14120</name>
</gene>
<keyword evidence="1" id="KW-0732">Signal</keyword>
<name>A0A5B8YLI3_9FLAO</name>
<keyword evidence="4" id="KW-1185">Reference proteome</keyword>
<protein>
    <submittedName>
        <fullName evidence="3">DUF4168 domain-containing protein</fullName>
    </submittedName>
</protein>
<dbReference type="InterPro" id="IPR025433">
    <property type="entry name" value="DUF4168"/>
</dbReference>
<dbReference type="EMBL" id="CP042476">
    <property type="protein sequence ID" value="QED38782.1"/>
    <property type="molecule type" value="Genomic_DNA"/>
</dbReference>
<feature type="domain" description="DUF4168" evidence="2">
    <location>
        <begin position="98"/>
        <end position="151"/>
    </location>
</feature>
<proteinExistence type="predicted"/>
<reference evidence="3 4" key="1">
    <citation type="submission" date="2019-08" db="EMBL/GenBank/DDBJ databases">
        <title>Antarcticibacterium arcticum sp. nov., a bacterium isolated from marine sediment of the Canadian Beaufort Sea.</title>
        <authorList>
            <person name="Lee Y.M."/>
            <person name="Baek K."/>
            <person name="Lee D.-H."/>
            <person name="Shin S.C."/>
            <person name="Jin Y.K."/>
            <person name="Park Y."/>
        </authorList>
    </citation>
    <scope>NUCLEOTIDE SEQUENCE [LARGE SCALE GENOMIC DNA]</scope>
    <source>
        <strain evidence="3 4">PAMC 28998</strain>
    </source>
</reference>
<evidence type="ECO:0000313" key="4">
    <source>
        <dbReference type="Proteomes" id="UP000321954"/>
    </source>
</evidence>
<dbReference type="KEGG" id="anp:FK178_14120"/>
<accession>A0A5B8YLI3</accession>